<comment type="caution">
    <text evidence="5">The sequence shown here is derived from an EMBL/GenBank/DDBJ whole genome shotgun (WGS) entry which is preliminary data.</text>
</comment>
<evidence type="ECO:0000256" key="1">
    <source>
        <dbReference type="ARBA" id="ARBA00023117"/>
    </source>
</evidence>
<dbReference type="SUPFAM" id="SSF46689">
    <property type="entry name" value="Homeodomain-like"/>
    <property type="match status" value="1"/>
</dbReference>
<dbReference type="STRING" id="3818.A0A444Y0W2"/>
<dbReference type="AlphaFoldDB" id="A0A444Y0W2"/>
<dbReference type="Pfam" id="PF00439">
    <property type="entry name" value="Bromodomain"/>
    <property type="match status" value="1"/>
</dbReference>
<dbReference type="Proteomes" id="UP000289738">
    <property type="component" value="Chromosome B08"/>
</dbReference>
<sequence>MVKPSSFSYHMENHQNNNPTRDPDLAEEEKKKRHQHPQVWGTWEELLLASAVNRHGFKDWDTVAMEVQSRTSVPNLQATALHCEQKFHDLNLRFADQLNDAVPPLLQNGAAAVDSSDHVPWLDELRKLRVAELRREVQRSDVSILSLQLKVKKLEEEREKENDGKVDEKADLAVCGEARPGNDGTGGEREVPEPTGSEPEIRRLDESTTNTDKLLPTTGDESDRENQSVNESNSTGSRFEGGKTGAGDGDGKTGVGAVPVHPGPKEPDPVGRKRRPIGEESNNGSYDTEVKVPTCESQPPSEERKAEDGDSSELRDDSVGHSGEGGRGTRESSEVQSSASLTRKRKTRRRKEASGGSGGGEVALESDETMVKSEPLIGLLEMIKAHEHSSLFERRLESQQESERYKNIVRQHVDLETIQSRLHKGHYSSSTNSFFRDLLLLFTNATVFFTRDSLESTAAQQLRRLVMAEMKNQGQAQSDPTPQKTDSNPPNAPQAKPESLLSKHKASAPILVCRKRSSMSSKPSPATFGQKGDQPVTDKKEKPSSDAKPPMKPSSSETDEDEPPKAKEKPVTGARSLRRSNKNLSSNSNSGNKKLPTNSTIKAATLVTKAVEAAKPDKSKAEGGQDKKKNAAADFLKRIKRNAPVEALKSGSGSGGGSSSSSRGGTASMKEQKKIVNSGKGDNKGKERASRHNNGGGGGSGDKRNKNVVENSKRSVGRPPKKTAESNTASAKRGRENSASASKDKRPKKRSKK</sequence>
<feature type="region of interest" description="Disordered" evidence="3">
    <location>
        <begin position="471"/>
        <end position="601"/>
    </location>
</feature>
<evidence type="ECO:0000313" key="6">
    <source>
        <dbReference type="Proteomes" id="UP000289738"/>
    </source>
</evidence>
<dbReference type="InterPro" id="IPR001005">
    <property type="entry name" value="SANT/Myb"/>
</dbReference>
<dbReference type="InterPro" id="IPR001487">
    <property type="entry name" value="Bromodomain"/>
</dbReference>
<feature type="compositionally biased region" description="Basic and acidic residues" evidence="3">
    <location>
        <begin position="155"/>
        <end position="171"/>
    </location>
</feature>
<evidence type="ECO:0000313" key="5">
    <source>
        <dbReference type="EMBL" id="RYQ95553.1"/>
    </source>
</evidence>
<evidence type="ECO:0000259" key="4">
    <source>
        <dbReference type="PROSITE" id="PS50014"/>
    </source>
</evidence>
<feature type="compositionally biased region" description="Basic and acidic residues" evidence="3">
    <location>
        <begin position="681"/>
        <end position="690"/>
    </location>
</feature>
<feature type="compositionally biased region" description="Low complexity" evidence="3">
    <location>
        <begin position="582"/>
        <end position="595"/>
    </location>
</feature>
<feature type="compositionally biased region" description="Polar residues" evidence="3">
    <location>
        <begin position="472"/>
        <end position="489"/>
    </location>
</feature>
<dbReference type="CDD" id="cd00167">
    <property type="entry name" value="SANT"/>
    <property type="match status" value="1"/>
</dbReference>
<proteinExistence type="predicted"/>
<dbReference type="PROSITE" id="PS50014">
    <property type="entry name" value="BROMODOMAIN_2"/>
    <property type="match status" value="1"/>
</dbReference>
<gene>
    <name evidence="5" type="ORF">Ahy_B08g090891</name>
</gene>
<feature type="compositionally biased region" description="Basic and acidic residues" evidence="3">
    <location>
        <begin position="301"/>
        <end position="319"/>
    </location>
</feature>
<feature type="compositionally biased region" description="Polar residues" evidence="3">
    <location>
        <begin position="227"/>
        <end position="237"/>
    </location>
</feature>
<protein>
    <recommendedName>
        <fullName evidence="4">Bromo domain-containing protein</fullName>
    </recommendedName>
</protein>
<accession>A0A444Y0W2</accession>
<dbReference type="CDD" id="cd04369">
    <property type="entry name" value="Bromodomain"/>
    <property type="match status" value="1"/>
</dbReference>
<reference evidence="5 6" key="1">
    <citation type="submission" date="2019-01" db="EMBL/GenBank/DDBJ databases">
        <title>Sequencing of cultivated peanut Arachis hypogaea provides insights into genome evolution and oil improvement.</title>
        <authorList>
            <person name="Chen X."/>
        </authorList>
    </citation>
    <scope>NUCLEOTIDE SEQUENCE [LARGE SCALE GENOMIC DNA]</scope>
    <source>
        <strain evidence="6">cv. Fuhuasheng</strain>
        <tissue evidence="5">Leaves</tissue>
    </source>
</reference>
<feature type="compositionally biased region" description="Basic and acidic residues" evidence="3">
    <location>
        <begin position="613"/>
        <end position="637"/>
    </location>
</feature>
<dbReference type="SUPFAM" id="SSF47370">
    <property type="entry name" value="Bromodomain"/>
    <property type="match status" value="1"/>
</dbReference>
<organism evidence="5 6">
    <name type="scientific">Arachis hypogaea</name>
    <name type="common">Peanut</name>
    <dbReference type="NCBI Taxonomy" id="3818"/>
    <lineage>
        <taxon>Eukaryota</taxon>
        <taxon>Viridiplantae</taxon>
        <taxon>Streptophyta</taxon>
        <taxon>Embryophyta</taxon>
        <taxon>Tracheophyta</taxon>
        <taxon>Spermatophyta</taxon>
        <taxon>Magnoliopsida</taxon>
        <taxon>eudicotyledons</taxon>
        <taxon>Gunneridae</taxon>
        <taxon>Pentapetalae</taxon>
        <taxon>rosids</taxon>
        <taxon>fabids</taxon>
        <taxon>Fabales</taxon>
        <taxon>Fabaceae</taxon>
        <taxon>Papilionoideae</taxon>
        <taxon>50 kb inversion clade</taxon>
        <taxon>dalbergioids sensu lato</taxon>
        <taxon>Dalbergieae</taxon>
        <taxon>Pterocarpus clade</taxon>
        <taxon>Arachis</taxon>
    </lineage>
</organism>
<feature type="region of interest" description="Disordered" evidence="3">
    <location>
        <begin position="613"/>
        <end position="753"/>
    </location>
</feature>
<evidence type="ECO:0000256" key="2">
    <source>
        <dbReference type="PROSITE-ProRule" id="PRU00035"/>
    </source>
</evidence>
<feature type="compositionally biased region" description="Basic residues" evidence="3">
    <location>
        <begin position="342"/>
        <end position="351"/>
    </location>
</feature>
<dbReference type="InterPro" id="IPR036427">
    <property type="entry name" value="Bromodomain-like_sf"/>
</dbReference>
<dbReference type="SMART" id="SM00297">
    <property type="entry name" value="BROMO"/>
    <property type="match status" value="1"/>
</dbReference>
<keyword evidence="1 2" id="KW-0103">Bromodomain</keyword>
<dbReference type="PANTHER" id="PTHR37888:SF11">
    <property type="entry name" value="DNA-BINDING BROMODOMAIN-CONTAINING PROTEIN"/>
    <property type="match status" value="1"/>
</dbReference>
<dbReference type="EMBL" id="SDMP01000018">
    <property type="protein sequence ID" value="RYQ95553.1"/>
    <property type="molecule type" value="Genomic_DNA"/>
</dbReference>
<name>A0A444Y0W2_ARAHY</name>
<evidence type="ECO:0000256" key="3">
    <source>
        <dbReference type="SAM" id="MobiDB-lite"/>
    </source>
</evidence>
<feature type="region of interest" description="Disordered" evidence="3">
    <location>
        <begin position="155"/>
        <end position="367"/>
    </location>
</feature>
<feature type="compositionally biased region" description="Basic and acidic residues" evidence="3">
    <location>
        <begin position="21"/>
        <end position="30"/>
    </location>
</feature>
<feature type="compositionally biased region" description="Gly residues" evidence="3">
    <location>
        <begin position="242"/>
        <end position="254"/>
    </location>
</feature>
<dbReference type="Pfam" id="PF00249">
    <property type="entry name" value="Myb_DNA-binding"/>
    <property type="match status" value="1"/>
</dbReference>
<keyword evidence="6" id="KW-1185">Reference proteome</keyword>
<feature type="domain" description="Bromo" evidence="4">
    <location>
        <begin position="384"/>
        <end position="456"/>
    </location>
</feature>
<feature type="compositionally biased region" description="Basic and acidic residues" evidence="3">
    <location>
        <begin position="536"/>
        <end position="545"/>
    </location>
</feature>
<dbReference type="OrthoDB" id="1742084at2759"/>
<feature type="compositionally biased region" description="Basic and acidic residues" evidence="3">
    <location>
        <begin position="701"/>
        <end position="713"/>
    </location>
</feature>
<feature type="region of interest" description="Disordered" evidence="3">
    <location>
        <begin position="1"/>
        <end position="36"/>
    </location>
</feature>
<dbReference type="PANTHER" id="PTHR37888">
    <property type="entry name" value="DNA-BINDING BROMODOMAIN-CONTAINING PROTEIN"/>
    <property type="match status" value="1"/>
</dbReference>
<dbReference type="InterPro" id="IPR009057">
    <property type="entry name" value="Homeodomain-like_sf"/>
</dbReference>
<dbReference type="Gene3D" id="1.20.920.10">
    <property type="entry name" value="Bromodomain-like"/>
    <property type="match status" value="1"/>
</dbReference>
<feature type="compositionally biased region" description="Polar residues" evidence="3">
    <location>
        <begin position="1"/>
        <end position="20"/>
    </location>
</feature>